<name>A0A7S7LWN4_9BACT</name>
<dbReference type="Proteomes" id="UP000593994">
    <property type="component" value="Chromosome"/>
</dbReference>
<evidence type="ECO:0000313" key="1">
    <source>
        <dbReference type="EMBL" id="QOY52838.1"/>
    </source>
</evidence>
<organism evidence="1 2">
    <name type="scientific">Candidatus Sulfurimonas baltica</name>
    <dbReference type="NCBI Taxonomy" id="2740404"/>
    <lineage>
        <taxon>Bacteria</taxon>
        <taxon>Pseudomonadati</taxon>
        <taxon>Campylobacterota</taxon>
        <taxon>Epsilonproteobacteria</taxon>
        <taxon>Campylobacterales</taxon>
        <taxon>Sulfurimonadaceae</taxon>
        <taxon>Sulfurimonas</taxon>
    </lineage>
</organism>
<keyword evidence="2" id="KW-1185">Reference proteome</keyword>
<dbReference type="KEGG" id="sbal:HUE88_03890"/>
<sequence length="167" mass="19262">MELIIVIVIMGVVYTLSVTNFQNLGGSNTQVSLKNLKEYLYNIPHTKSVELLCLDNCLRCSVLVDSKEYISTTPFDDIIDDTIRVYRYDFYTGIQEQSKKVYFNSEDVQEDVCFSYSVDKRGIGEQVIVEFKDKVYDFSTYLSSTSVYDSLEEVVEFKDVLAQEVLR</sequence>
<dbReference type="AlphaFoldDB" id="A0A7S7LWN4"/>
<gene>
    <name evidence="1" type="ORF">HUE88_03890</name>
</gene>
<reference evidence="1 2" key="1">
    <citation type="submission" date="2020-05" db="EMBL/GenBank/DDBJ databases">
        <title>Sulfurimonas marisnigri, sp. nov., and Sulfurimonas baltica, sp. nov., manganese oxide reducing chemolithoautotrophs of the class Epsilonproteobacteria isolated from the pelagic redoxclines of the Black and Baltic Seas and emended description of the genus Sulfurimonas.</title>
        <authorList>
            <person name="Henkel J.V."/>
            <person name="Laudan C."/>
            <person name="Werner J."/>
            <person name="Neu T."/>
            <person name="Plewe S."/>
            <person name="Sproer C."/>
            <person name="Bunk B."/>
            <person name="Schulz-Vogt H.N."/>
        </authorList>
    </citation>
    <scope>NUCLEOTIDE SEQUENCE [LARGE SCALE GENOMIC DNA]</scope>
    <source>
        <strain evidence="1 2">GD2</strain>
    </source>
</reference>
<evidence type="ECO:0000313" key="2">
    <source>
        <dbReference type="Proteomes" id="UP000593994"/>
    </source>
</evidence>
<protein>
    <submittedName>
        <fullName evidence="1">Uncharacterized protein</fullName>
    </submittedName>
</protein>
<proteinExistence type="predicted"/>
<dbReference type="EMBL" id="CP054492">
    <property type="protein sequence ID" value="QOY52838.1"/>
    <property type="molecule type" value="Genomic_DNA"/>
</dbReference>
<accession>A0A7S7LWN4</accession>